<feature type="non-terminal residue" evidence="10">
    <location>
        <position position="1"/>
    </location>
</feature>
<feature type="non-terminal residue" evidence="10">
    <location>
        <position position="525"/>
    </location>
</feature>
<dbReference type="Gene3D" id="2.60.120.620">
    <property type="entry name" value="q2cbj1_9rhob like domain"/>
    <property type="match status" value="1"/>
</dbReference>
<comment type="catalytic activity">
    <reaction evidence="8">
        <text>[ribosomal protein uS12]-L-proline + 2-oxoglutarate + O2 = [ribosomal protein uS12]-(3S)-3-hydroxy-L-proline + succinate + CO2</text>
        <dbReference type="Rhea" id="RHEA:54156"/>
        <dbReference type="Rhea" id="RHEA-COMP:13816"/>
        <dbReference type="Rhea" id="RHEA-COMP:13818"/>
        <dbReference type="ChEBI" id="CHEBI:15379"/>
        <dbReference type="ChEBI" id="CHEBI:16526"/>
        <dbReference type="ChEBI" id="CHEBI:16810"/>
        <dbReference type="ChEBI" id="CHEBI:30031"/>
        <dbReference type="ChEBI" id="CHEBI:50342"/>
        <dbReference type="ChEBI" id="CHEBI:85428"/>
    </reaction>
</comment>
<dbReference type="InterPro" id="IPR043044">
    <property type="entry name" value="TPA1/Ofd1_C"/>
</dbReference>
<evidence type="ECO:0000256" key="2">
    <source>
        <dbReference type="ARBA" id="ARBA00007443"/>
    </source>
</evidence>
<evidence type="ECO:0000259" key="9">
    <source>
        <dbReference type="PROSITE" id="PS51471"/>
    </source>
</evidence>
<dbReference type="InterPro" id="IPR039558">
    <property type="entry name" value="TPA1/OFD1_N"/>
</dbReference>
<proteinExistence type="inferred from homology"/>
<dbReference type="GO" id="GO:0031543">
    <property type="term" value="F:peptidyl-proline dioxygenase activity"/>
    <property type="evidence" value="ECO:0007669"/>
    <property type="project" value="UniProtKB-ARBA"/>
</dbReference>
<dbReference type="EMBL" id="CM000612">
    <property type="protein sequence ID" value="EEC48094.1"/>
    <property type="molecule type" value="Genomic_DNA"/>
</dbReference>
<dbReference type="KEGG" id="pti:PHATRDRAFT_12896"/>
<dbReference type="RefSeq" id="XP_002180686.1">
    <property type="nucleotide sequence ID" value="XM_002180650.1"/>
</dbReference>
<keyword evidence="6" id="KW-0560">Oxidoreductase</keyword>
<dbReference type="PaxDb" id="2850-Phatr12896"/>
<comment type="similarity">
    <text evidence="2">Belongs to the TPA1 family.</text>
</comment>
<dbReference type="PANTHER" id="PTHR12117:SF0">
    <property type="entry name" value="PROLYL 3-HYDROXYLASE OGFOD1"/>
    <property type="match status" value="1"/>
</dbReference>
<keyword evidence="4" id="KW-0847">Vitamin C</keyword>
<dbReference type="Pfam" id="PF13661">
    <property type="entry name" value="2OG-FeII_Oxy_4"/>
    <property type="match status" value="1"/>
</dbReference>
<dbReference type="PROSITE" id="PS51471">
    <property type="entry name" value="FE2OG_OXY"/>
    <property type="match status" value="1"/>
</dbReference>
<dbReference type="GO" id="GO:0005506">
    <property type="term" value="F:iron ion binding"/>
    <property type="evidence" value="ECO:0007669"/>
    <property type="project" value="InterPro"/>
</dbReference>
<reference evidence="11" key="2">
    <citation type="submission" date="2008-08" db="EMBL/GenBank/DDBJ databases">
        <authorList>
            <consortium name="Diatom Consortium"/>
            <person name="Grigoriev I."/>
            <person name="Grimwood J."/>
            <person name="Kuo A."/>
            <person name="Otillar R.P."/>
            <person name="Salamov A."/>
            <person name="Detter J.C."/>
            <person name="Lindquist E."/>
            <person name="Shapiro H."/>
            <person name="Lucas S."/>
            <person name="Glavina del Rio T."/>
            <person name="Pitluck S."/>
            <person name="Rokhsar D."/>
            <person name="Bowler C."/>
        </authorList>
    </citation>
    <scope>GENOME REANNOTATION</scope>
    <source>
        <strain evidence="11">CCAP 1055/1</strain>
    </source>
</reference>
<dbReference type="SMART" id="SM00702">
    <property type="entry name" value="P4Hc"/>
    <property type="match status" value="1"/>
</dbReference>
<dbReference type="Proteomes" id="UP000000759">
    <property type="component" value="Chromosome 9"/>
</dbReference>
<sequence>EQLKSDYTQSRPYPHGIFKNIFEPEFLKSVLTEVKCNSQVNFKESDLFRVYQSIDLANVAIDDHSNQEKLPNTIQLRQFLYSDGWRHLIEDVSGLERGTLNEKVDCAFNCHTTGCHLLCHDDVIGTRKISYILYLTDEGWKEEEGGALELYDSVEYGKGEAKQRLPNCVPSKTILPLFNHMGFFEVRPGFSFHAVQEVFGDRPRLSLQGWYHTDKPPKGIGKATLERLKATSDHFESPFTPVEIPPHSLMSATTDVCILFNEDLNFLRKYVHPVYLNPDAIREINQRFEEDSSVQLRNFLLPHWVDKLRKATEEEKQESSDGYTAGVTKDWKLVGPSHKQRYLQYTNRISDDSADLVETGEILAHLQHVLQSSVFLRFLLSITSLSPTSYRGHVRRFRPGLDYTVAHYGLLQLTSVLDATLCFVAGQGEDVAETDDPLEADVAWQSGDVGAFECYIAADDEEGSEAAADEYHEDDDTGLLSVSASNNTLSLVYRDPGTLRFIKYVGSQAPSSRWDISMEYQVTEE</sequence>
<keyword evidence="5" id="KW-0223">Dioxygenase</keyword>
<name>B7G0I9_PHATC</name>
<dbReference type="InterPro" id="IPR006620">
    <property type="entry name" value="Pro_4_hyd_alph"/>
</dbReference>
<evidence type="ECO:0000256" key="1">
    <source>
        <dbReference type="ARBA" id="ARBA00001961"/>
    </source>
</evidence>
<dbReference type="STRING" id="556484.B7G0I9"/>
<evidence type="ECO:0000256" key="8">
    <source>
        <dbReference type="ARBA" id="ARBA00047444"/>
    </source>
</evidence>
<keyword evidence="11" id="KW-1185">Reference proteome</keyword>
<comment type="cofactor">
    <cofactor evidence="1">
        <name>L-ascorbate</name>
        <dbReference type="ChEBI" id="CHEBI:38290"/>
    </cofactor>
</comment>
<evidence type="ECO:0000256" key="4">
    <source>
        <dbReference type="ARBA" id="ARBA00022896"/>
    </source>
</evidence>
<protein>
    <submittedName>
        <fullName evidence="10">GrpE protein, HSP90 cofactor, chloroplast targeted</fullName>
    </submittedName>
</protein>
<accession>B7G0I9</accession>
<dbReference type="InterPro" id="IPR005123">
    <property type="entry name" value="Oxoglu/Fe-dep_dioxygenase_dom"/>
</dbReference>
<dbReference type="OrthoDB" id="430522at2759"/>
<dbReference type="AlphaFoldDB" id="B7G0I9"/>
<dbReference type="GO" id="GO:0031418">
    <property type="term" value="F:L-ascorbic acid binding"/>
    <property type="evidence" value="ECO:0007669"/>
    <property type="project" value="UniProtKB-KW"/>
</dbReference>
<dbReference type="Pfam" id="PF10637">
    <property type="entry name" value="Ofd1_CTDD"/>
    <property type="match status" value="1"/>
</dbReference>
<dbReference type="GeneID" id="7201295"/>
<evidence type="ECO:0000256" key="7">
    <source>
        <dbReference type="ARBA" id="ARBA00023004"/>
    </source>
</evidence>
<reference evidence="10 11" key="1">
    <citation type="journal article" date="2008" name="Nature">
        <title>The Phaeodactylum genome reveals the evolutionary history of diatom genomes.</title>
        <authorList>
            <person name="Bowler C."/>
            <person name="Allen A.E."/>
            <person name="Badger J.H."/>
            <person name="Grimwood J."/>
            <person name="Jabbari K."/>
            <person name="Kuo A."/>
            <person name="Maheswari U."/>
            <person name="Martens C."/>
            <person name="Maumus F."/>
            <person name="Otillar R.P."/>
            <person name="Rayko E."/>
            <person name="Salamov A."/>
            <person name="Vandepoele K."/>
            <person name="Beszteri B."/>
            <person name="Gruber A."/>
            <person name="Heijde M."/>
            <person name="Katinka M."/>
            <person name="Mock T."/>
            <person name="Valentin K."/>
            <person name="Verret F."/>
            <person name="Berges J.A."/>
            <person name="Brownlee C."/>
            <person name="Cadoret J.P."/>
            <person name="Chiovitti A."/>
            <person name="Choi C.J."/>
            <person name="Coesel S."/>
            <person name="De Martino A."/>
            <person name="Detter J.C."/>
            <person name="Durkin C."/>
            <person name="Falciatore A."/>
            <person name="Fournet J."/>
            <person name="Haruta M."/>
            <person name="Huysman M.J."/>
            <person name="Jenkins B.D."/>
            <person name="Jiroutova K."/>
            <person name="Jorgensen R.E."/>
            <person name="Joubert Y."/>
            <person name="Kaplan A."/>
            <person name="Kroger N."/>
            <person name="Kroth P.G."/>
            <person name="La Roche J."/>
            <person name="Lindquist E."/>
            <person name="Lommer M."/>
            <person name="Martin-Jezequel V."/>
            <person name="Lopez P.J."/>
            <person name="Lucas S."/>
            <person name="Mangogna M."/>
            <person name="McGinnis K."/>
            <person name="Medlin L.K."/>
            <person name="Montsant A."/>
            <person name="Oudot-Le Secq M.P."/>
            <person name="Napoli C."/>
            <person name="Obornik M."/>
            <person name="Parker M.S."/>
            <person name="Petit J.L."/>
            <person name="Porcel B.M."/>
            <person name="Poulsen N."/>
            <person name="Robison M."/>
            <person name="Rychlewski L."/>
            <person name="Rynearson T.A."/>
            <person name="Schmutz J."/>
            <person name="Shapiro H."/>
            <person name="Siaut M."/>
            <person name="Stanley M."/>
            <person name="Sussman M.R."/>
            <person name="Taylor A.R."/>
            <person name="Vardi A."/>
            <person name="von Dassow P."/>
            <person name="Vyverman W."/>
            <person name="Willis A."/>
            <person name="Wyrwicz L.S."/>
            <person name="Rokhsar D.S."/>
            <person name="Weissenbach J."/>
            <person name="Armbrust E.V."/>
            <person name="Green B.R."/>
            <person name="Van de Peer Y."/>
            <person name="Grigoriev I.V."/>
        </authorList>
    </citation>
    <scope>NUCLEOTIDE SEQUENCE [LARGE SCALE GENOMIC DNA]</scope>
    <source>
        <strain evidence="10 11">CCAP 1055/1</strain>
    </source>
</reference>
<dbReference type="InterPro" id="IPR051842">
    <property type="entry name" value="uS12_prolyl_hydroxylase"/>
</dbReference>
<dbReference type="InParanoid" id="B7G0I9"/>
<dbReference type="HOGENOM" id="CLU_017005_0_0_1"/>
<dbReference type="InterPro" id="IPR019601">
    <property type="entry name" value="Oxoglutarate/Fe-dep_Oase_C"/>
</dbReference>
<keyword evidence="3" id="KW-0479">Metal-binding</keyword>
<keyword evidence="7" id="KW-0408">Iron</keyword>
<evidence type="ECO:0000256" key="3">
    <source>
        <dbReference type="ARBA" id="ARBA00022723"/>
    </source>
</evidence>
<gene>
    <name evidence="10" type="primary">GrpE</name>
    <name evidence="10" type="ORF">PHATRDRAFT_12896</name>
</gene>
<dbReference type="PANTHER" id="PTHR12117">
    <property type="entry name" value="HISTONE ACETYLTRANSFERASE COMPLEX"/>
    <property type="match status" value="1"/>
</dbReference>
<feature type="domain" description="Fe2OG dioxygenase" evidence="9">
    <location>
        <begin position="102"/>
        <end position="213"/>
    </location>
</feature>
<organism evidence="10 11">
    <name type="scientific">Phaeodactylum tricornutum (strain CCAP 1055/1)</name>
    <dbReference type="NCBI Taxonomy" id="556484"/>
    <lineage>
        <taxon>Eukaryota</taxon>
        <taxon>Sar</taxon>
        <taxon>Stramenopiles</taxon>
        <taxon>Ochrophyta</taxon>
        <taxon>Bacillariophyta</taxon>
        <taxon>Bacillariophyceae</taxon>
        <taxon>Bacillariophycidae</taxon>
        <taxon>Naviculales</taxon>
        <taxon>Phaeodactylaceae</taxon>
        <taxon>Phaeodactylum</taxon>
    </lineage>
</organism>
<evidence type="ECO:0000313" key="10">
    <source>
        <dbReference type="EMBL" id="EEC48094.1"/>
    </source>
</evidence>
<evidence type="ECO:0000313" key="11">
    <source>
        <dbReference type="Proteomes" id="UP000000759"/>
    </source>
</evidence>
<evidence type="ECO:0000256" key="5">
    <source>
        <dbReference type="ARBA" id="ARBA00022964"/>
    </source>
</evidence>
<dbReference type="Gene3D" id="3.60.130.20">
    <property type="entry name" value="Oxoglutarate/iron-dependent oxygenase, C-terminal degradation domain"/>
    <property type="match status" value="1"/>
</dbReference>
<dbReference type="eggNOG" id="KOG3844">
    <property type="taxonomic scope" value="Eukaryota"/>
</dbReference>
<evidence type="ECO:0000256" key="6">
    <source>
        <dbReference type="ARBA" id="ARBA00023002"/>
    </source>
</evidence>